<keyword evidence="4" id="KW-1185">Reference proteome</keyword>
<keyword evidence="1" id="KW-0812">Transmembrane</keyword>
<dbReference type="InterPro" id="IPR009936">
    <property type="entry name" value="DUF1468"/>
</dbReference>
<organism evidence="3 4">
    <name type="scientific">Actibacterium lipolyticum</name>
    <dbReference type="NCBI Taxonomy" id="1524263"/>
    <lineage>
        <taxon>Bacteria</taxon>
        <taxon>Pseudomonadati</taxon>
        <taxon>Pseudomonadota</taxon>
        <taxon>Alphaproteobacteria</taxon>
        <taxon>Rhodobacterales</taxon>
        <taxon>Roseobacteraceae</taxon>
        <taxon>Actibacterium</taxon>
    </lineage>
</organism>
<proteinExistence type="predicted"/>
<keyword evidence="1" id="KW-1133">Transmembrane helix</keyword>
<feature type="transmembrane region" description="Helical" evidence="1">
    <location>
        <begin position="60"/>
        <end position="81"/>
    </location>
</feature>
<dbReference type="RefSeq" id="WP_093968037.1">
    <property type="nucleotide sequence ID" value="NZ_FXYE01000002.1"/>
</dbReference>
<protein>
    <submittedName>
        <fullName evidence="3">Tripartite tricarboxylate transporter TctB family protein</fullName>
    </submittedName>
</protein>
<sequence>MNDLTKVSIDFERSHLVFPRLIALVLAILLVAIIIRDRQRILNAMPYWRGVFKDMDKTRFFGALGVTLLYFSLMVPVGNIWPNTGRGFLICSIPFVMLVGLLFMHERPIRSVMSLAIVSVVGPTFVWWLFTYPFFLTLP</sequence>
<dbReference type="Proteomes" id="UP000202922">
    <property type="component" value="Unassembled WGS sequence"/>
</dbReference>
<evidence type="ECO:0000313" key="4">
    <source>
        <dbReference type="Proteomes" id="UP000202922"/>
    </source>
</evidence>
<dbReference type="OrthoDB" id="7855829at2"/>
<feature type="transmembrane region" description="Helical" evidence="1">
    <location>
        <begin position="87"/>
        <end position="105"/>
    </location>
</feature>
<gene>
    <name evidence="3" type="ORF">COL8621_02958</name>
</gene>
<keyword evidence="1" id="KW-0472">Membrane</keyword>
<accession>A0A238KTC8</accession>
<feature type="transmembrane region" description="Helical" evidence="1">
    <location>
        <begin position="112"/>
        <end position="130"/>
    </location>
</feature>
<evidence type="ECO:0000259" key="2">
    <source>
        <dbReference type="Pfam" id="PF07331"/>
    </source>
</evidence>
<evidence type="ECO:0000313" key="3">
    <source>
        <dbReference type="EMBL" id="SMX46059.1"/>
    </source>
</evidence>
<evidence type="ECO:0000256" key="1">
    <source>
        <dbReference type="SAM" id="Phobius"/>
    </source>
</evidence>
<reference evidence="4" key="1">
    <citation type="submission" date="2017-05" db="EMBL/GenBank/DDBJ databases">
        <authorList>
            <person name="Rodrigo-Torres L."/>
            <person name="Arahal R. D."/>
            <person name="Lucena T."/>
        </authorList>
    </citation>
    <scope>NUCLEOTIDE SEQUENCE [LARGE SCALE GENOMIC DNA]</scope>
    <source>
        <strain evidence="4">CECT 8621</strain>
    </source>
</reference>
<dbReference type="EMBL" id="FXYE01000002">
    <property type="protein sequence ID" value="SMX46059.1"/>
    <property type="molecule type" value="Genomic_DNA"/>
</dbReference>
<dbReference type="AlphaFoldDB" id="A0A238KTC8"/>
<dbReference type="Pfam" id="PF07331">
    <property type="entry name" value="TctB"/>
    <property type="match status" value="1"/>
</dbReference>
<name>A0A238KTC8_9RHOB</name>
<feature type="transmembrane region" description="Helical" evidence="1">
    <location>
        <begin position="16"/>
        <end position="35"/>
    </location>
</feature>
<feature type="domain" description="DUF1468" evidence="2">
    <location>
        <begin position="17"/>
        <end position="139"/>
    </location>
</feature>